<dbReference type="InterPro" id="IPR023213">
    <property type="entry name" value="CAT-like_dom_sf"/>
</dbReference>
<dbReference type="PANTHER" id="PTHR31896">
    <property type="entry name" value="FAMILY REGULATORY PROTEIN, PUTATIVE (AFU_ORTHOLOGUE AFUA_3G14730)-RELATED"/>
    <property type="match status" value="1"/>
</dbReference>
<dbReference type="PANTHER" id="PTHR31896:SF12">
    <property type="entry name" value="HXXXD-TYPE ACYL-TRANSFERASE FAMILY PROTEIN"/>
    <property type="match status" value="1"/>
</dbReference>
<evidence type="ECO:0000256" key="1">
    <source>
        <dbReference type="ARBA" id="ARBA00022679"/>
    </source>
</evidence>
<reference evidence="2 3" key="1">
    <citation type="journal article" date="2019" name="G3 (Bethesda)">
        <title>Sequencing of a Wild Apple (Malus baccata) Genome Unravels the Differences Between Cultivated and Wild Apple Species Regarding Disease Resistance and Cold Tolerance.</title>
        <authorList>
            <person name="Chen X."/>
        </authorList>
    </citation>
    <scope>NUCLEOTIDE SEQUENCE [LARGE SCALE GENOMIC DNA]</scope>
    <source>
        <strain evidence="3">cv. Shandingzi</strain>
        <tissue evidence="2">Leaves</tissue>
    </source>
</reference>
<protein>
    <submittedName>
        <fullName evidence="2">Uncharacterized protein</fullName>
    </submittedName>
</protein>
<dbReference type="Proteomes" id="UP000315295">
    <property type="component" value="Unassembled WGS sequence"/>
</dbReference>
<dbReference type="EMBL" id="VIEB01000609">
    <property type="protein sequence ID" value="TQD85199.1"/>
    <property type="molecule type" value="Genomic_DNA"/>
</dbReference>
<accession>A0A540LFT7</accession>
<organism evidence="2 3">
    <name type="scientific">Malus baccata</name>
    <name type="common">Siberian crab apple</name>
    <name type="synonym">Pyrus baccata</name>
    <dbReference type="NCBI Taxonomy" id="106549"/>
    <lineage>
        <taxon>Eukaryota</taxon>
        <taxon>Viridiplantae</taxon>
        <taxon>Streptophyta</taxon>
        <taxon>Embryophyta</taxon>
        <taxon>Tracheophyta</taxon>
        <taxon>Spermatophyta</taxon>
        <taxon>Magnoliopsida</taxon>
        <taxon>eudicotyledons</taxon>
        <taxon>Gunneridae</taxon>
        <taxon>Pentapetalae</taxon>
        <taxon>rosids</taxon>
        <taxon>fabids</taxon>
        <taxon>Rosales</taxon>
        <taxon>Rosaceae</taxon>
        <taxon>Amygdaloideae</taxon>
        <taxon>Maleae</taxon>
        <taxon>Malus</taxon>
    </lineage>
</organism>
<keyword evidence="3" id="KW-1185">Reference proteome</keyword>
<dbReference type="AlphaFoldDB" id="A0A540LFT7"/>
<dbReference type="STRING" id="106549.A0A540LFT7"/>
<evidence type="ECO:0000313" key="2">
    <source>
        <dbReference type="EMBL" id="TQD85199.1"/>
    </source>
</evidence>
<dbReference type="Pfam" id="PF02458">
    <property type="entry name" value="Transferase"/>
    <property type="match status" value="1"/>
</dbReference>
<sequence length="115" mass="12822">MFHFSAESLAKLRAKANAESGTTKISSFQSLSALLWRSITRARCQPPDQGTSCRHGELLEHGLGWAAWKLHEAVVNHNDKGIGYRAISNGLEVQKETMDGEIKSFFYSVESLRDL</sequence>
<gene>
    <name evidence="2" type="ORF">C1H46_029287</name>
</gene>
<dbReference type="InterPro" id="IPR051283">
    <property type="entry name" value="Sec_Metabolite_Acyltrans"/>
</dbReference>
<dbReference type="Gene3D" id="3.30.559.10">
    <property type="entry name" value="Chloramphenicol acetyltransferase-like domain"/>
    <property type="match status" value="1"/>
</dbReference>
<name>A0A540LFT7_MALBA</name>
<proteinExistence type="predicted"/>
<keyword evidence="1" id="KW-0808">Transferase</keyword>
<comment type="caution">
    <text evidence="2">The sequence shown here is derived from an EMBL/GenBank/DDBJ whole genome shotgun (WGS) entry which is preliminary data.</text>
</comment>
<evidence type="ECO:0000313" key="3">
    <source>
        <dbReference type="Proteomes" id="UP000315295"/>
    </source>
</evidence>
<dbReference type="GO" id="GO:0016740">
    <property type="term" value="F:transferase activity"/>
    <property type="evidence" value="ECO:0007669"/>
    <property type="project" value="UniProtKB-KW"/>
</dbReference>